<dbReference type="PROSITE" id="PS51635">
    <property type="entry name" value="PNPLA"/>
    <property type="match status" value="1"/>
</dbReference>
<proteinExistence type="predicted"/>
<protein>
    <submittedName>
        <fullName evidence="6">Patatin/cPLA2 family phospholipase</fullName>
    </submittedName>
</protein>
<sequence length="285" mass="32195">MENPSGKVGLVLEGGGMRGVYTAGVLDFLQSENFTVDGVVGVSAGAVQAVNFVSKQPKRGFRVTAEYINDKRYMSLRSLLFSGDIFNKKFCYETIPNELDPFDYETFAASPTRCFATVTNVLTGEAENLELRDLNEDMDKLRASGSLPLVSNLVNIDSVPHLDGGIADSIPFKSFERAGYKCIVVLTRAKGYRKKPNPLMPIIRIKYRKYPRFIQACENRYLQYNRTLEELEKAEANGEVFVIRPEKTVEVKRLERDVSKLSLLYEEGIAETKARFEELKKFANR</sequence>
<dbReference type="RefSeq" id="WP_106198138.1">
    <property type="nucleotide sequence ID" value="NZ_JAXEIU010000062.1"/>
</dbReference>
<reference evidence="6 7" key="1">
    <citation type="submission" date="2018-05" db="EMBL/GenBank/DDBJ databases">
        <title>Animal gut microbial communities from fecal samples from Wisconsin, USA.</title>
        <authorList>
            <person name="Neumann A."/>
        </authorList>
    </citation>
    <scope>NUCLEOTIDE SEQUENCE [LARGE SCALE GENOMIC DNA]</scope>
    <source>
        <strain evidence="6 7">UWS4</strain>
    </source>
</reference>
<dbReference type="InterPro" id="IPR037483">
    <property type="entry name" value="YjjU-like"/>
</dbReference>
<dbReference type="PANTHER" id="PTHR14226:SF25">
    <property type="entry name" value="PHOSPHOESTERASE"/>
    <property type="match status" value="1"/>
</dbReference>
<dbReference type="InterPro" id="IPR045943">
    <property type="entry name" value="DUF6363"/>
</dbReference>
<evidence type="ECO:0000256" key="4">
    <source>
        <dbReference type="PROSITE-ProRule" id="PRU01161"/>
    </source>
</evidence>
<evidence type="ECO:0000259" key="5">
    <source>
        <dbReference type="PROSITE" id="PS51635"/>
    </source>
</evidence>
<evidence type="ECO:0000313" key="7">
    <source>
        <dbReference type="Proteomes" id="UP000245523"/>
    </source>
</evidence>
<dbReference type="Pfam" id="PF19890">
    <property type="entry name" value="DUF6363"/>
    <property type="match status" value="1"/>
</dbReference>
<feature type="short sequence motif" description="GXSXG" evidence="4">
    <location>
        <begin position="41"/>
        <end position="45"/>
    </location>
</feature>
<feature type="active site" description="Nucleophile" evidence="4">
    <location>
        <position position="43"/>
    </location>
</feature>
<keyword evidence="7" id="KW-1185">Reference proteome</keyword>
<evidence type="ECO:0000256" key="2">
    <source>
        <dbReference type="ARBA" id="ARBA00022963"/>
    </source>
</evidence>
<keyword evidence="2 4" id="KW-0442">Lipid degradation</keyword>
<comment type="caution">
    <text evidence="6">The sequence shown here is derived from an EMBL/GenBank/DDBJ whole genome shotgun (WGS) entry which is preliminary data.</text>
</comment>
<dbReference type="CDD" id="cd07208">
    <property type="entry name" value="Pat_hypo_Ecoli_yjju_like"/>
    <property type="match status" value="1"/>
</dbReference>
<keyword evidence="3 4" id="KW-0443">Lipid metabolism</keyword>
<accession>A0ABX5LSP2</accession>
<dbReference type="Pfam" id="PF01734">
    <property type="entry name" value="Patatin"/>
    <property type="match status" value="1"/>
</dbReference>
<gene>
    <name evidence="6" type="ORF">B0H50_101313</name>
</gene>
<keyword evidence="1 4" id="KW-0378">Hydrolase</keyword>
<dbReference type="PANTHER" id="PTHR14226">
    <property type="entry name" value="NEUROPATHY TARGET ESTERASE/SWISS CHEESE D.MELANOGASTER"/>
    <property type="match status" value="1"/>
</dbReference>
<evidence type="ECO:0000256" key="1">
    <source>
        <dbReference type="ARBA" id="ARBA00022801"/>
    </source>
</evidence>
<organism evidence="6 7">
    <name type="scientific">Hallerella porci</name>
    <dbReference type="NCBI Taxonomy" id="1945871"/>
    <lineage>
        <taxon>Bacteria</taxon>
        <taxon>Pseudomonadati</taxon>
        <taxon>Fibrobacterota</taxon>
        <taxon>Fibrobacteria</taxon>
        <taxon>Fibrobacterales</taxon>
        <taxon>Fibrobacteraceae</taxon>
        <taxon>Hallerella</taxon>
    </lineage>
</organism>
<feature type="short sequence motif" description="DGA/G" evidence="4">
    <location>
        <begin position="163"/>
        <end position="165"/>
    </location>
</feature>
<evidence type="ECO:0000256" key="3">
    <source>
        <dbReference type="ARBA" id="ARBA00023098"/>
    </source>
</evidence>
<dbReference type="Proteomes" id="UP000245523">
    <property type="component" value="Unassembled WGS sequence"/>
</dbReference>
<dbReference type="InterPro" id="IPR050301">
    <property type="entry name" value="NTE"/>
</dbReference>
<feature type="short sequence motif" description="GXGXXG" evidence="4">
    <location>
        <begin position="14"/>
        <end position="19"/>
    </location>
</feature>
<dbReference type="EMBL" id="QGHD01000001">
    <property type="protein sequence ID" value="PWL04298.1"/>
    <property type="molecule type" value="Genomic_DNA"/>
</dbReference>
<name>A0ABX5LSP2_9BACT</name>
<feature type="domain" description="PNPLA" evidence="5">
    <location>
        <begin position="10"/>
        <end position="176"/>
    </location>
</feature>
<dbReference type="SUPFAM" id="SSF52151">
    <property type="entry name" value="FabD/lysophospholipase-like"/>
    <property type="match status" value="1"/>
</dbReference>
<feature type="active site" description="Proton acceptor" evidence="4">
    <location>
        <position position="163"/>
    </location>
</feature>
<dbReference type="Gene3D" id="3.40.1090.10">
    <property type="entry name" value="Cytosolic phospholipase A2 catalytic domain"/>
    <property type="match status" value="1"/>
</dbReference>
<dbReference type="InterPro" id="IPR002641">
    <property type="entry name" value="PNPLA_dom"/>
</dbReference>
<dbReference type="InterPro" id="IPR016035">
    <property type="entry name" value="Acyl_Trfase/lysoPLipase"/>
</dbReference>
<evidence type="ECO:0000313" key="6">
    <source>
        <dbReference type="EMBL" id="PWL04298.1"/>
    </source>
</evidence>